<protein>
    <submittedName>
        <fullName evidence="2">Glycosyl transferase family 2</fullName>
    </submittedName>
</protein>
<dbReference type="InterPro" id="IPR050834">
    <property type="entry name" value="Glycosyltransf_2"/>
</dbReference>
<dbReference type="PANTHER" id="PTHR43685:SF2">
    <property type="entry name" value="GLYCOSYLTRANSFERASE 2-LIKE DOMAIN-CONTAINING PROTEIN"/>
    <property type="match status" value="1"/>
</dbReference>
<dbReference type="Gene3D" id="3.90.550.10">
    <property type="entry name" value="Spore Coat Polysaccharide Biosynthesis Protein SpsA, Chain A"/>
    <property type="match status" value="1"/>
</dbReference>
<dbReference type="Pfam" id="PF00535">
    <property type="entry name" value="Glycos_transf_2"/>
    <property type="match status" value="1"/>
</dbReference>
<dbReference type="InterPro" id="IPR001173">
    <property type="entry name" value="Glyco_trans_2-like"/>
</dbReference>
<dbReference type="CDD" id="cd00761">
    <property type="entry name" value="Glyco_tranf_GTA_type"/>
    <property type="match status" value="1"/>
</dbReference>
<dbReference type="Proteomes" id="UP000017396">
    <property type="component" value="Chromosome"/>
</dbReference>
<evidence type="ECO:0000313" key="3">
    <source>
        <dbReference type="Proteomes" id="UP000017396"/>
    </source>
</evidence>
<dbReference type="KEGG" id="glj:GKIL_2390"/>
<gene>
    <name evidence="2" type="ORF">GKIL_2390</name>
</gene>
<evidence type="ECO:0000313" key="2">
    <source>
        <dbReference type="EMBL" id="AGY58636.1"/>
    </source>
</evidence>
<dbReference type="SUPFAM" id="SSF53448">
    <property type="entry name" value="Nucleotide-diphospho-sugar transferases"/>
    <property type="match status" value="1"/>
</dbReference>
<evidence type="ECO:0000259" key="1">
    <source>
        <dbReference type="Pfam" id="PF00535"/>
    </source>
</evidence>
<dbReference type="OrthoDB" id="443282at2"/>
<accession>U5QI69</accession>
<dbReference type="STRING" id="1183438.GKIL_2390"/>
<dbReference type="EMBL" id="CP003587">
    <property type="protein sequence ID" value="AGY58636.1"/>
    <property type="molecule type" value="Genomic_DNA"/>
</dbReference>
<feature type="domain" description="Glycosyltransferase 2-like" evidence="1">
    <location>
        <begin position="6"/>
        <end position="175"/>
    </location>
</feature>
<dbReference type="RefSeq" id="WP_023173811.1">
    <property type="nucleotide sequence ID" value="NC_022600.1"/>
</dbReference>
<keyword evidence="3" id="KW-1185">Reference proteome</keyword>
<proteinExistence type="predicted"/>
<dbReference type="GO" id="GO:0016740">
    <property type="term" value="F:transferase activity"/>
    <property type="evidence" value="ECO:0007669"/>
    <property type="project" value="UniProtKB-KW"/>
</dbReference>
<reference evidence="2 3" key="1">
    <citation type="journal article" date="2013" name="PLoS ONE">
        <title>Cultivation and Complete Genome Sequencing of Gloeobacter kilaueensis sp. nov., from a Lava Cave in Kilauea Caldera, Hawai'i.</title>
        <authorList>
            <person name="Saw J.H."/>
            <person name="Schatz M."/>
            <person name="Brown M.V."/>
            <person name="Kunkel D.D."/>
            <person name="Foster J.S."/>
            <person name="Shick H."/>
            <person name="Christensen S."/>
            <person name="Hou S."/>
            <person name="Wan X."/>
            <person name="Donachie S.P."/>
        </authorList>
    </citation>
    <scope>NUCLEOTIDE SEQUENCE [LARGE SCALE GENOMIC DNA]</scope>
    <source>
        <strain evidence="3">JS</strain>
    </source>
</reference>
<dbReference type="eggNOG" id="COG1216">
    <property type="taxonomic scope" value="Bacteria"/>
</dbReference>
<organism evidence="2 3">
    <name type="scientific">Gloeobacter kilaueensis (strain ATCC BAA-2537 / CCAP 1431/1 / ULC 316 / JS1)</name>
    <dbReference type="NCBI Taxonomy" id="1183438"/>
    <lineage>
        <taxon>Bacteria</taxon>
        <taxon>Bacillati</taxon>
        <taxon>Cyanobacteriota</taxon>
        <taxon>Cyanophyceae</taxon>
        <taxon>Gloeobacterales</taxon>
        <taxon>Gloeobacteraceae</taxon>
        <taxon>Gloeobacter</taxon>
    </lineage>
</organism>
<dbReference type="PANTHER" id="PTHR43685">
    <property type="entry name" value="GLYCOSYLTRANSFERASE"/>
    <property type="match status" value="1"/>
</dbReference>
<dbReference type="HOGENOM" id="CLU_025996_19_4_3"/>
<sequence length="321" mass="36251">MSIALSVVIAAHNPRAAYLEEVLESLKGQSLAPRCWELLLVDNASCEPLADAVDLSWHPQARHIREEQLGVVHARSRGLGESCGEIVVFVDDDNVLESSYLEMAVQIGQDYPRLGIWGGQVLPRFESEPPLWTRPLWPLLAIRQFDRDRWSNLDQSETMPVGAGMCLRRTVARKYLQLIEADPRRLQLGRQGDLLMSCEDFDMALTALDLGLGAGLFTRLQLTHLIPAERLGEAYLLRLVKGIVYSTALLDYLRGREPEQLPWRTRLRYFLGSLLMPARERRFLKATKSAQTLAKKQIETMRAAQERLLPTSAPAENFAAH</sequence>
<name>U5QI69_GLOK1</name>
<dbReference type="AlphaFoldDB" id="U5QI69"/>
<keyword evidence="2" id="KW-0808">Transferase</keyword>
<dbReference type="InterPro" id="IPR029044">
    <property type="entry name" value="Nucleotide-diphossugar_trans"/>
</dbReference>